<dbReference type="CDD" id="cd00067">
    <property type="entry name" value="GAL4"/>
    <property type="match status" value="1"/>
</dbReference>
<dbReference type="GO" id="GO:0000978">
    <property type="term" value="F:RNA polymerase II cis-regulatory region sequence-specific DNA binding"/>
    <property type="evidence" value="ECO:0007669"/>
    <property type="project" value="TreeGrafter"/>
</dbReference>
<reference evidence="8" key="1">
    <citation type="submission" date="2023-06" db="EMBL/GenBank/DDBJ databases">
        <title>Genome-scale phylogeny and comparative genomics of the fungal order Sordariales.</title>
        <authorList>
            <consortium name="Lawrence Berkeley National Laboratory"/>
            <person name="Hensen N."/>
            <person name="Bonometti L."/>
            <person name="Westerberg I."/>
            <person name="Brannstrom I.O."/>
            <person name="Guillou S."/>
            <person name="Cros-Aarteil S."/>
            <person name="Calhoun S."/>
            <person name="Haridas S."/>
            <person name="Kuo A."/>
            <person name="Mondo S."/>
            <person name="Pangilinan J."/>
            <person name="Riley R."/>
            <person name="Labutti K."/>
            <person name="Andreopoulos B."/>
            <person name="Lipzen A."/>
            <person name="Chen C."/>
            <person name="Yanf M."/>
            <person name="Daum C."/>
            <person name="Ng V."/>
            <person name="Clum A."/>
            <person name="Steindorff A."/>
            <person name="Ohm R."/>
            <person name="Martin F."/>
            <person name="Silar P."/>
            <person name="Natvig D."/>
            <person name="Lalanne C."/>
            <person name="Gautier V."/>
            <person name="Ament-Velasquez S.L."/>
            <person name="Kruys A."/>
            <person name="Hutchinson M.I."/>
            <person name="Powell A.J."/>
            <person name="Barry K."/>
            <person name="Miller A.N."/>
            <person name="Grigoriev I.V."/>
            <person name="Debuchy R."/>
            <person name="Gladieux P."/>
            <person name="Thoren M.H."/>
            <person name="Johannesson H."/>
        </authorList>
    </citation>
    <scope>NUCLEOTIDE SEQUENCE</scope>
    <source>
        <strain evidence="8">CBS 307.81</strain>
    </source>
</reference>
<protein>
    <submittedName>
        <fullName evidence="8">Transcriptional activator</fullName>
    </submittedName>
</protein>
<feature type="domain" description="Zn(2)-C6 fungal-type" evidence="7">
    <location>
        <begin position="34"/>
        <end position="64"/>
    </location>
</feature>
<evidence type="ECO:0000256" key="4">
    <source>
        <dbReference type="ARBA" id="ARBA00023163"/>
    </source>
</evidence>
<dbReference type="InterPro" id="IPR036864">
    <property type="entry name" value="Zn2-C6_fun-type_DNA-bd_sf"/>
</dbReference>
<evidence type="ECO:0000256" key="3">
    <source>
        <dbReference type="ARBA" id="ARBA00023125"/>
    </source>
</evidence>
<gene>
    <name evidence="8" type="ORF">QBC41DRAFT_351297</name>
</gene>
<accession>A0AA40D206</accession>
<dbReference type="GO" id="GO:0000981">
    <property type="term" value="F:DNA-binding transcription factor activity, RNA polymerase II-specific"/>
    <property type="evidence" value="ECO:0007669"/>
    <property type="project" value="InterPro"/>
</dbReference>
<dbReference type="SMART" id="SM00906">
    <property type="entry name" value="Fungal_trans"/>
    <property type="match status" value="1"/>
</dbReference>
<keyword evidence="2" id="KW-0805">Transcription regulation</keyword>
<dbReference type="PROSITE" id="PS00463">
    <property type="entry name" value="ZN2_CY6_FUNGAL_1"/>
    <property type="match status" value="1"/>
</dbReference>
<dbReference type="GO" id="GO:0006351">
    <property type="term" value="P:DNA-templated transcription"/>
    <property type="evidence" value="ECO:0007669"/>
    <property type="project" value="InterPro"/>
</dbReference>
<keyword evidence="3" id="KW-0238">DNA-binding</keyword>
<sequence>MSSTTKRPRSNASGADNSGPAPKRPTVRKRAPLACEQCRLRKRKCDGGIPYCSGCKKRLSTCVYLADIQEKAWQHDMIQSLRSRLKELEEQTQPGDQRSEADSSMTVQDEIIIPDQCQENQAPPSTELTAEPGITLHQKDSNTPPALPVTTAPTAVDVNTSSAPDQPLDPTLAANKPPSWVGSLSPYGGSSSGASAGRLEPIGVERLMRPIDQVMRVGARITASPSNGNRAPPTPHACSCDRLLGVGAAAWSLPLRRHADELVELYFHRVHRTYPILHQPTFMRQYRQLWEPSQTNAGSCSGLCRQKSLVKTFPATVNAVFALASWFAPGPSTEENKARASGFFNMTQKFDLLEIIDEEVGIESVQLLLLMGFYLQSTERFSKCWNITGLAIRMAQNMSLHLSAQDARKKGLLLCFPSQLEEEMRVRVWYGCVLLDREISMSFGRPLMISGGDQLRLPEAIDDEYLSEEVGGSRNTQPNNCPSQISSYIETIKLYKFLGQVLDREEDGTETPSHTYSEMQALLDLDTRIMEWRDALPGNLQYDPTPENGQQDHTSTPGSLSATDFSGQARRLYTRFLHVRVLILRPALEQFFQKQRHAPVNPHARGSPRVARVQDLMLSDIAAQCVLSADSLVKCLDIHIRSQSLAAWWYNISYLHTCGSTLLMGQLCSFNESILRRESLSASWELCLRCLSQYTALSSIASKSFHLLQESSKRLLPERAPPNAQTPSFPVAANMVQVPDPGPTTQAGQPMTPAAMAPSASMEAGTYMQYSSLLLAPHRIYACPQQMTPNGNLLPSPLDPLLGGADMMNDGGGFENLPEFWETPFLSQLEFYQPHDFTLSQLE</sequence>
<keyword evidence="4" id="KW-0804">Transcription</keyword>
<dbReference type="GO" id="GO:0000435">
    <property type="term" value="P:positive regulation of transcription from RNA polymerase II promoter by galactose"/>
    <property type="evidence" value="ECO:0007669"/>
    <property type="project" value="TreeGrafter"/>
</dbReference>
<evidence type="ECO:0000259" key="7">
    <source>
        <dbReference type="PROSITE" id="PS50048"/>
    </source>
</evidence>
<dbReference type="PROSITE" id="PS50048">
    <property type="entry name" value="ZN2_CY6_FUNGAL_2"/>
    <property type="match status" value="1"/>
</dbReference>
<dbReference type="SUPFAM" id="SSF57701">
    <property type="entry name" value="Zn2/Cys6 DNA-binding domain"/>
    <property type="match status" value="1"/>
</dbReference>
<dbReference type="Pfam" id="PF00172">
    <property type="entry name" value="Zn_clus"/>
    <property type="match status" value="1"/>
</dbReference>
<evidence type="ECO:0000256" key="1">
    <source>
        <dbReference type="ARBA" id="ARBA00022723"/>
    </source>
</evidence>
<evidence type="ECO:0000256" key="5">
    <source>
        <dbReference type="ARBA" id="ARBA00023242"/>
    </source>
</evidence>
<dbReference type="CDD" id="cd12148">
    <property type="entry name" value="fungal_TF_MHR"/>
    <property type="match status" value="1"/>
</dbReference>
<proteinExistence type="predicted"/>
<dbReference type="Gene3D" id="4.10.240.10">
    <property type="entry name" value="Zn(2)-C6 fungal-type DNA-binding domain"/>
    <property type="match status" value="1"/>
</dbReference>
<dbReference type="Pfam" id="PF04082">
    <property type="entry name" value="Fungal_trans"/>
    <property type="match status" value="1"/>
</dbReference>
<dbReference type="GO" id="GO:0005634">
    <property type="term" value="C:nucleus"/>
    <property type="evidence" value="ECO:0007669"/>
    <property type="project" value="TreeGrafter"/>
</dbReference>
<feature type="region of interest" description="Disordered" evidence="6">
    <location>
        <begin position="537"/>
        <end position="563"/>
    </location>
</feature>
<name>A0AA40D206_9PEZI</name>
<dbReference type="InterPro" id="IPR007219">
    <property type="entry name" value="XnlR_reg_dom"/>
</dbReference>
<organism evidence="8 9">
    <name type="scientific">Cercophora samala</name>
    <dbReference type="NCBI Taxonomy" id="330535"/>
    <lineage>
        <taxon>Eukaryota</taxon>
        <taxon>Fungi</taxon>
        <taxon>Dikarya</taxon>
        <taxon>Ascomycota</taxon>
        <taxon>Pezizomycotina</taxon>
        <taxon>Sordariomycetes</taxon>
        <taxon>Sordariomycetidae</taxon>
        <taxon>Sordariales</taxon>
        <taxon>Lasiosphaeriaceae</taxon>
        <taxon>Cercophora</taxon>
    </lineage>
</organism>
<feature type="compositionally biased region" description="Polar residues" evidence="6">
    <location>
        <begin position="547"/>
        <end position="563"/>
    </location>
</feature>
<dbReference type="GO" id="GO:0008270">
    <property type="term" value="F:zinc ion binding"/>
    <property type="evidence" value="ECO:0007669"/>
    <property type="project" value="InterPro"/>
</dbReference>
<dbReference type="PANTHER" id="PTHR47424">
    <property type="entry name" value="REGULATORY PROTEIN GAL4"/>
    <property type="match status" value="1"/>
</dbReference>
<dbReference type="EMBL" id="JAULSY010000195">
    <property type="protein sequence ID" value="KAK0658897.1"/>
    <property type="molecule type" value="Genomic_DNA"/>
</dbReference>
<evidence type="ECO:0000256" key="2">
    <source>
        <dbReference type="ARBA" id="ARBA00023015"/>
    </source>
</evidence>
<comment type="caution">
    <text evidence="8">The sequence shown here is derived from an EMBL/GenBank/DDBJ whole genome shotgun (WGS) entry which is preliminary data.</text>
</comment>
<feature type="compositionally biased region" description="Low complexity" evidence="6">
    <location>
        <begin position="148"/>
        <end position="158"/>
    </location>
</feature>
<feature type="compositionally biased region" description="Polar residues" evidence="6">
    <location>
        <begin position="1"/>
        <end position="16"/>
    </location>
</feature>
<evidence type="ECO:0000313" key="8">
    <source>
        <dbReference type="EMBL" id="KAK0658897.1"/>
    </source>
</evidence>
<keyword evidence="1" id="KW-0479">Metal-binding</keyword>
<dbReference type="InterPro" id="IPR001138">
    <property type="entry name" value="Zn2Cys6_DnaBD"/>
</dbReference>
<feature type="region of interest" description="Disordered" evidence="6">
    <location>
        <begin position="1"/>
        <end position="29"/>
    </location>
</feature>
<evidence type="ECO:0000256" key="6">
    <source>
        <dbReference type="SAM" id="MobiDB-lite"/>
    </source>
</evidence>
<dbReference type="PANTHER" id="PTHR47424:SF3">
    <property type="entry name" value="REGULATORY PROTEIN GAL4"/>
    <property type="match status" value="1"/>
</dbReference>
<dbReference type="InterPro" id="IPR051127">
    <property type="entry name" value="Fungal_SecMet_Regulators"/>
</dbReference>
<dbReference type="AlphaFoldDB" id="A0AA40D206"/>
<dbReference type="Proteomes" id="UP001174997">
    <property type="component" value="Unassembled WGS sequence"/>
</dbReference>
<evidence type="ECO:0000313" key="9">
    <source>
        <dbReference type="Proteomes" id="UP001174997"/>
    </source>
</evidence>
<keyword evidence="9" id="KW-1185">Reference proteome</keyword>
<keyword evidence="5" id="KW-0539">Nucleus</keyword>
<dbReference type="SMART" id="SM00066">
    <property type="entry name" value="GAL4"/>
    <property type="match status" value="1"/>
</dbReference>
<feature type="region of interest" description="Disordered" evidence="6">
    <location>
        <begin position="135"/>
        <end position="177"/>
    </location>
</feature>